<proteinExistence type="predicted"/>
<comment type="caution">
    <text evidence="1">The sequence shown here is derived from an EMBL/GenBank/DDBJ whole genome shotgun (WGS) entry which is preliminary data.</text>
</comment>
<gene>
    <name evidence="1" type="ORF">ERS007739_02949</name>
</gene>
<evidence type="ECO:0000313" key="2">
    <source>
        <dbReference type="Proteomes" id="UP000039021"/>
    </source>
</evidence>
<dbReference type="Proteomes" id="UP000039021">
    <property type="component" value="Unassembled WGS sequence"/>
</dbReference>
<name>A0A916LCY6_MYCTX</name>
<evidence type="ECO:0000313" key="1">
    <source>
        <dbReference type="EMBL" id="COY66735.1"/>
    </source>
</evidence>
<sequence length="64" mass="6734">MPVGGRRSSSEIARYASACLVRSSKMISTCLPSYIQCWAIAEPVYGASHLKPADSDAAAATMVV</sequence>
<reference evidence="2" key="1">
    <citation type="submission" date="2015-03" db="EMBL/GenBank/DDBJ databases">
        <authorList>
            <consortium name="Pathogen Informatics"/>
        </authorList>
    </citation>
    <scope>NUCLEOTIDE SEQUENCE [LARGE SCALE GENOMIC DNA]</scope>
    <source>
        <strain evidence="2">N09902308</strain>
    </source>
</reference>
<organism evidence="1 2">
    <name type="scientific">Mycobacterium tuberculosis</name>
    <dbReference type="NCBI Taxonomy" id="1773"/>
    <lineage>
        <taxon>Bacteria</taxon>
        <taxon>Bacillati</taxon>
        <taxon>Actinomycetota</taxon>
        <taxon>Actinomycetes</taxon>
        <taxon>Mycobacteriales</taxon>
        <taxon>Mycobacteriaceae</taxon>
        <taxon>Mycobacterium</taxon>
        <taxon>Mycobacterium tuberculosis complex</taxon>
    </lineage>
</organism>
<dbReference type="EMBL" id="CSBK01001439">
    <property type="protein sequence ID" value="COY66735.1"/>
    <property type="molecule type" value="Genomic_DNA"/>
</dbReference>
<dbReference type="AlphaFoldDB" id="A0A916LCY6"/>
<accession>A0A916LCY6</accession>
<protein>
    <submittedName>
        <fullName evidence="1">Uncharacterized protein</fullName>
    </submittedName>
</protein>